<organism evidence="2 3">
    <name type="scientific">Euplotes crassus</name>
    <dbReference type="NCBI Taxonomy" id="5936"/>
    <lineage>
        <taxon>Eukaryota</taxon>
        <taxon>Sar</taxon>
        <taxon>Alveolata</taxon>
        <taxon>Ciliophora</taxon>
        <taxon>Intramacronucleata</taxon>
        <taxon>Spirotrichea</taxon>
        <taxon>Hypotrichia</taxon>
        <taxon>Euplotida</taxon>
        <taxon>Euplotidae</taxon>
        <taxon>Moneuplotes</taxon>
    </lineage>
</organism>
<name>A0AAD1Y646_EUPCR</name>
<protein>
    <submittedName>
        <fullName evidence="2">Uncharacterized protein</fullName>
    </submittedName>
</protein>
<evidence type="ECO:0000256" key="1">
    <source>
        <dbReference type="SAM" id="MobiDB-lite"/>
    </source>
</evidence>
<accession>A0AAD1Y646</accession>
<dbReference type="AlphaFoldDB" id="A0AAD1Y646"/>
<reference evidence="2" key="1">
    <citation type="submission" date="2023-07" db="EMBL/GenBank/DDBJ databases">
        <authorList>
            <consortium name="AG Swart"/>
            <person name="Singh M."/>
            <person name="Singh A."/>
            <person name="Seah K."/>
            <person name="Emmerich C."/>
        </authorList>
    </citation>
    <scope>NUCLEOTIDE SEQUENCE</scope>
    <source>
        <strain evidence="2">DP1</strain>
    </source>
</reference>
<evidence type="ECO:0000313" key="2">
    <source>
        <dbReference type="EMBL" id="CAI2383657.1"/>
    </source>
</evidence>
<comment type="caution">
    <text evidence="2">The sequence shown here is derived from an EMBL/GenBank/DDBJ whole genome shotgun (WGS) entry which is preliminary data.</text>
</comment>
<keyword evidence="3" id="KW-1185">Reference proteome</keyword>
<feature type="region of interest" description="Disordered" evidence="1">
    <location>
        <begin position="1"/>
        <end position="67"/>
    </location>
</feature>
<proteinExistence type="predicted"/>
<sequence>MSKERANSKLRSFRKYKIRGPNGYEIEEEEYSVSSHSNQFSKSSDREDLNVSQKNEISSIPPTAQKNYPKMGRYVASLTDASKPNRRRQTHYRESSIPFMNLGKKSLKKVTSREDECKGTRRQSQFGGDPCVSTKPQQCRRKHKLIFGADGKNPVVTRRVLLNINDLSDKQSENSVPEDECSPHTTINDVIPKINRVITKKVPSHIASPFERSYCSRTGSRWDGKILETVNPFIRSPLDCNLSNYINNSGDFREMNFDSKRRSSGRLTNIASYRSILDMESSALVRNDIGEIPHSLPPKKRKYASYLEEDRDFSYVAKWARQKAERRLPTYVAAGYKDTRPIERRPPQLVRAGPNNSKAYRENPHYVEADSTEDYTQRTVRRGHFQAEEEEEIEYVEIELEEPYQPTPNIRHCRNPNERIIQRKIGCWCPNCFELFLTDRQFDSHKELCEHQQADDKKYITTLKRRFQGFSKSLEECYEQIQIDNNTKKKANFFDTSSLMFMENLVKVFDKVYDRYTEKFYKNKHLNLLAKKVRFIQKEISIQKQDLSYLFTLASKAVELMDEYTLFRC</sequence>
<feature type="compositionally biased region" description="Polar residues" evidence="1">
    <location>
        <begin position="50"/>
        <end position="66"/>
    </location>
</feature>
<dbReference type="EMBL" id="CAMPGE010025954">
    <property type="protein sequence ID" value="CAI2383657.1"/>
    <property type="molecule type" value="Genomic_DNA"/>
</dbReference>
<feature type="region of interest" description="Disordered" evidence="1">
    <location>
        <begin position="113"/>
        <end position="135"/>
    </location>
</feature>
<dbReference type="Proteomes" id="UP001295684">
    <property type="component" value="Unassembled WGS sequence"/>
</dbReference>
<evidence type="ECO:0000313" key="3">
    <source>
        <dbReference type="Proteomes" id="UP001295684"/>
    </source>
</evidence>
<gene>
    <name evidence="2" type="ORF">ECRASSUSDP1_LOCUS25165</name>
</gene>